<dbReference type="OMA" id="WNNRYIR"/>
<dbReference type="Proteomes" id="UP000005207">
    <property type="component" value="Linkage group LG17"/>
</dbReference>
<dbReference type="SUPFAM" id="SSF56672">
    <property type="entry name" value="DNA/RNA polymerases"/>
    <property type="match status" value="1"/>
</dbReference>
<evidence type="ECO:0000313" key="3">
    <source>
        <dbReference type="Proteomes" id="UP000005207"/>
    </source>
</evidence>
<proteinExistence type="predicted"/>
<dbReference type="InterPro" id="IPR043502">
    <property type="entry name" value="DNA/RNA_pol_sf"/>
</dbReference>
<dbReference type="Ensembl" id="ENSONIT00000049832.1">
    <property type="protein sequence ID" value="ENSONIP00000050397.1"/>
    <property type="gene ID" value="ENSONIG00000039862.1"/>
</dbReference>
<dbReference type="InterPro" id="IPR026960">
    <property type="entry name" value="RVT-Znf"/>
</dbReference>
<protein>
    <recommendedName>
        <fullName evidence="1">Reverse transcriptase domain-containing protein</fullName>
    </recommendedName>
</protein>
<dbReference type="CDD" id="cd01650">
    <property type="entry name" value="RT_nLTR_like"/>
    <property type="match status" value="1"/>
</dbReference>
<dbReference type="Pfam" id="PF13966">
    <property type="entry name" value="zf-RVT"/>
    <property type="match status" value="1"/>
</dbReference>
<dbReference type="AlphaFoldDB" id="A0A669CPZ3"/>
<organism evidence="2 3">
    <name type="scientific">Oreochromis niloticus</name>
    <name type="common">Nile tilapia</name>
    <name type="synonym">Tilapia nilotica</name>
    <dbReference type="NCBI Taxonomy" id="8128"/>
    <lineage>
        <taxon>Eukaryota</taxon>
        <taxon>Metazoa</taxon>
        <taxon>Chordata</taxon>
        <taxon>Craniata</taxon>
        <taxon>Vertebrata</taxon>
        <taxon>Euteleostomi</taxon>
        <taxon>Actinopterygii</taxon>
        <taxon>Neopterygii</taxon>
        <taxon>Teleostei</taxon>
        <taxon>Neoteleostei</taxon>
        <taxon>Acanthomorphata</taxon>
        <taxon>Ovalentaria</taxon>
        <taxon>Cichlomorphae</taxon>
        <taxon>Cichliformes</taxon>
        <taxon>Cichlidae</taxon>
        <taxon>African cichlids</taxon>
        <taxon>Pseudocrenilabrinae</taxon>
        <taxon>Oreochromini</taxon>
        <taxon>Oreochromis</taxon>
    </lineage>
</organism>
<feature type="domain" description="Reverse transcriptase" evidence="1">
    <location>
        <begin position="158"/>
        <end position="424"/>
    </location>
</feature>
<dbReference type="Pfam" id="PF00078">
    <property type="entry name" value="RVT_1"/>
    <property type="match status" value="1"/>
</dbReference>
<evidence type="ECO:0000313" key="2">
    <source>
        <dbReference type="Ensembl" id="ENSONIP00000050397.1"/>
    </source>
</evidence>
<dbReference type="InParanoid" id="A0A669CPZ3"/>
<reference evidence="2" key="3">
    <citation type="submission" date="2025-09" db="UniProtKB">
        <authorList>
            <consortium name="Ensembl"/>
        </authorList>
    </citation>
    <scope>IDENTIFICATION</scope>
</reference>
<dbReference type="PANTHER" id="PTHR31635:SF196">
    <property type="entry name" value="REVERSE TRANSCRIPTASE DOMAIN-CONTAINING PROTEIN-RELATED"/>
    <property type="match status" value="1"/>
</dbReference>
<reference evidence="3" key="1">
    <citation type="submission" date="2012-01" db="EMBL/GenBank/DDBJ databases">
        <title>The Genome Sequence of Oreochromis niloticus (Nile Tilapia).</title>
        <authorList>
            <consortium name="Broad Institute Genome Assembly Team"/>
            <consortium name="Broad Institute Sequencing Platform"/>
            <person name="Di Palma F."/>
            <person name="Johnson J."/>
            <person name="Lander E.S."/>
            <person name="Lindblad-Toh K."/>
        </authorList>
    </citation>
    <scope>NUCLEOTIDE SEQUENCE [LARGE SCALE GENOMIC DNA]</scope>
</reference>
<keyword evidence="3" id="KW-1185">Reference proteome</keyword>
<dbReference type="PROSITE" id="PS50878">
    <property type="entry name" value="RT_POL"/>
    <property type="match status" value="1"/>
</dbReference>
<reference evidence="2" key="2">
    <citation type="submission" date="2025-08" db="UniProtKB">
        <authorList>
            <consortium name="Ensembl"/>
        </authorList>
    </citation>
    <scope>IDENTIFICATION</scope>
</reference>
<accession>A0A669CPZ3</accession>
<dbReference type="PANTHER" id="PTHR31635">
    <property type="entry name" value="REVERSE TRANSCRIPTASE DOMAIN-CONTAINING PROTEIN-RELATED"/>
    <property type="match status" value="1"/>
</dbReference>
<dbReference type="GeneTree" id="ENSGT00940000163737"/>
<dbReference type="InterPro" id="IPR000477">
    <property type="entry name" value="RT_dom"/>
</dbReference>
<name>A0A669CPZ3_ORENI</name>
<sequence>MELQTKLDDLYLEKAQGAFIRSRAKWIEAGEKNSSYFSKLEKCRHQRNLITSLLINGTECKDFRKIEKEVFTFYSNLYSSEYSAADADSFFNKIHNLIPCIDKPFKDLCDSELKIEELDLVVMKMALNKSPGTDGLTTNFYQFFWKDLRTLLFDALKELIEKKELMPSMKQGLITLIPKSGKDKRILDNLRPITLLNTDYKILSGAVAERLKKGISNIISETQSGFLKGRLIHNNIRLVLDLLEYSEILQERGYILFLDFYKAFDSVEHTFILKTLQSFGFGEGFINVIEMLYNDINSSVLLEHGTCSRFEVNRGIRQGCSSSPLLFIMVAELLFILIKNSHIEGLTVMGERIIISQLADDTTLFLKNEDQIPLALQVINHFSKASGLQLNINKCEILALHECPLQAINNIQIKKEVKYLGIVICKDKTSTENKNICTNIEKCKSILNRWLQRDITLFGRILLTKMDSLSRLIYPAFSLPISPKLIKSINNLNFRFIWRNKCHYIKKNDMIKNYEEGGTNAIDFHVMNGVLKLKWLRSFIRNKNSFWNIIPNLIFGKMGVIDFLLRCDFDCSLLPVKLSAFHQQALLYWKLIYKHNFTPHNTPIWNNRYIRLCRKSVYMDEWRSKGIWAVAHFMDENGVLLKHETFCEKFDVRCTAKRYKSLIKAIPVPLRSMIKEDIVHSKISPGLRQLCIAGVEFDDSRFTNKVIRNILINEICPNPVKRNYILKEFESMEVKAIKKKYISLPLSPKVKEVHFKIINEVYPTNEFLRRKFNLDVNACTFCENDIESLDHLFFYCESVHSFWTDMWSWLQSRRIQLPHLTVTVIKFGILAENADFDLLIRTFLLMGKFFIHKCRYFKAKPCINRWLNDFKLWAKSLKLVNNKKAHKLVVLFNEFDLC</sequence>
<evidence type="ECO:0000259" key="1">
    <source>
        <dbReference type="PROSITE" id="PS50878"/>
    </source>
</evidence>